<dbReference type="AlphaFoldDB" id="A0A3S4ZEG1"/>
<evidence type="ECO:0000313" key="1">
    <source>
        <dbReference type="EMBL" id="VEL09461.1"/>
    </source>
</evidence>
<dbReference type="EMBL" id="CAAALY010006372">
    <property type="protein sequence ID" value="VEL09461.1"/>
    <property type="molecule type" value="Genomic_DNA"/>
</dbReference>
<reference evidence="1" key="1">
    <citation type="submission" date="2018-11" db="EMBL/GenBank/DDBJ databases">
        <authorList>
            <consortium name="Pathogen Informatics"/>
        </authorList>
    </citation>
    <scope>NUCLEOTIDE SEQUENCE</scope>
</reference>
<organism evidence="1 2">
    <name type="scientific">Protopolystoma xenopodis</name>
    <dbReference type="NCBI Taxonomy" id="117903"/>
    <lineage>
        <taxon>Eukaryota</taxon>
        <taxon>Metazoa</taxon>
        <taxon>Spiralia</taxon>
        <taxon>Lophotrochozoa</taxon>
        <taxon>Platyhelminthes</taxon>
        <taxon>Monogenea</taxon>
        <taxon>Polyopisthocotylea</taxon>
        <taxon>Polystomatidea</taxon>
        <taxon>Polystomatidae</taxon>
        <taxon>Protopolystoma</taxon>
    </lineage>
</organism>
<evidence type="ECO:0000313" key="2">
    <source>
        <dbReference type="Proteomes" id="UP000784294"/>
    </source>
</evidence>
<accession>A0A3S4ZEG1</accession>
<gene>
    <name evidence="1" type="ORF">PXEA_LOCUS2901</name>
</gene>
<protein>
    <submittedName>
        <fullName evidence="1">Uncharacterized protein</fullName>
    </submittedName>
</protein>
<proteinExistence type="predicted"/>
<sequence length="63" mass="6413">MEIKPLLGFVSCLVGGEVAGGRDPDGCGGKVFSCFCPSSCPCAYAYVCVCVCAHACFTPTRAG</sequence>
<dbReference type="Proteomes" id="UP000784294">
    <property type="component" value="Unassembled WGS sequence"/>
</dbReference>
<comment type="caution">
    <text evidence="1">The sequence shown here is derived from an EMBL/GenBank/DDBJ whole genome shotgun (WGS) entry which is preliminary data.</text>
</comment>
<keyword evidence="2" id="KW-1185">Reference proteome</keyword>
<name>A0A3S4ZEG1_9PLAT</name>